<dbReference type="Gene3D" id="1.10.3020.10">
    <property type="entry name" value="alpha-amino acid ester hydrolase ( Helical cap domain)"/>
    <property type="match status" value="1"/>
</dbReference>
<accession>A0A7W9YNT6</accession>
<evidence type="ECO:0000313" key="3">
    <source>
        <dbReference type="Proteomes" id="UP000546642"/>
    </source>
</evidence>
<sequence length="339" mass="37183">MTADHGRDHHCRMPDGAVLRGRWWECARSEGIVLIRTPYDADRHASTARSWNERGYHCLVQDVRGRYRSEGHWSPYTREQDDGGEVLARLAADHPGLPVVLFGASYAAHTALEAARAAARTEAADDSTVPSAVAAIIALVPALGPAETAWGADGVPQIRHRIGWWHQHGRTRHPEPPLPPAELDRRVGHAREHGVIEAAEGWGWSPEARAGWQRLWTARRIDPRSRYGHITVPLLVISGDDDFFHHDALGLARDWNAASHVVSGPWGHRLIGGIRDETLRARITAAGGLAHIIDPWLSAQGLPGAAAAWTDVLVPTAASRTRSILDPASGTWRHERTSP</sequence>
<gene>
    <name evidence="2" type="ORF">HNR23_004976</name>
</gene>
<evidence type="ECO:0000313" key="2">
    <source>
        <dbReference type="EMBL" id="MBB6174916.1"/>
    </source>
</evidence>
<keyword evidence="3" id="KW-1185">Reference proteome</keyword>
<dbReference type="Proteomes" id="UP000546642">
    <property type="component" value="Unassembled WGS sequence"/>
</dbReference>
<dbReference type="AlphaFoldDB" id="A0A7W9YNT6"/>
<dbReference type="Pfam" id="PF02129">
    <property type="entry name" value="Peptidase_S15"/>
    <property type="match status" value="1"/>
</dbReference>
<dbReference type="Gene3D" id="3.40.50.1820">
    <property type="entry name" value="alpha/beta hydrolase"/>
    <property type="match status" value="1"/>
</dbReference>
<dbReference type="InterPro" id="IPR029058">
    <property type="entry name" value="AB_hydrolase_fold"/>
</dbReference>
<comment type="caution">
    <text evidence="2">The sequence shown here is derived from an EMBL/GenBank/DDBJ whole genome shotgun (WGS) entry which is preliminary data.</text>
</comment>
<protein>
    <recommendedName>
        <fullName evidence="1">Xaa-Pro dipeptidyl-peptidase-like domain-containing protein</fullName>
    </recommendedName>
</protein>
<dbReference type="SUPFAM" id="SSF53474">
    <property type="entry name" value="alpha/beta-Hydrolases"/>
    <property type="match status" value="1"/>
</dbReference>
<organism evidence="2 3">
    <name type="scientific">Nocardiopsis mwathae</name>
    <dbReference type="NCBI Taxonomy" id="1472723"/>
    <lineage>
        <taxon>Bacteria</taxon>
        <taxon>Bacillati</taxon>
        <taxon>Actinomycetota</taxon>
        <taxon>Actinomycetes</taxon>
        <taxon>Streptosporangiales</taxon>
        <taxon>Nocardiopsidaceae</taxon>
        <taxon>Nocardiopsis</taxon>
    </lineage>
</organism>
<feature type="domain" description="Xaa-Pro dipeptidyl-peptidase-like" evidence="1">
    <location>
        <begin position="32"/>
        <end position="268"/>
    </location>
</feature>
<reference evidence="2 3" key="1">
    <citation type="submission" date="2020-08" db="EMBL/GenBank/DDBJ databases">
        <title>Sequencing the genomes of 1000 actinobacteria strains.</title>
        <authorList>
            <person name="Klenk H.-P."/>
        </authorList>
    </citation>
    <scope>NUCLEOTIDE SEQUENCE [LARGE SCALE GENOMIC DNA]</scope>
    <source>
        <strain evidence="2 3">DSM 46659</strain>
    </source>
</reference>
<proteinExistence type="predicted"/>
<dbReference type="GO" id="GO:0016787">
    <property type="term" value="F:hydrolase activity"/>
    <property type="evidence" value="ECO:0007669"/>
    <property type="project" value="InterPro"/>
</dbReference>
<dbReference type="EMBL" id="JACHDS010000001">
    <property type="protein sequence ID" value="MBB6174916.1"/>
    <property type="molecule type" value="Genomic_DNA"/>
</dbReference>
<evidence type="ECO:0000259" key="1">
    <source>
        <dbReference type="Pfam" id="PF02129"/>
    </source>
</evidence>
<name>A0A7W9YNT6_9ACTN</name>
<dbReference type="InterPro" id="IPR000383">
    <property type="entry name" value="Xaa-Pro-like_dom"/>
</dbReference>
<dbReference type="RefSeq" id="WP_184079265.1">
    <property type="nucleotide sequence ID" value="NZ_JACHDS010000001.1"/>
</dbReference>